<evidence type="ECO:0000313" key="3">
    <source>
        <dbReference type="Proteomes" id="UP001500191"/>
    </source>
</evidence>
<organism evidence="2 3">
    <name type="scientific">Deinococcus depolymerans</name>
    <dbReference type="NCBI Taxonomy" id="392408"/>
    <lineage>
        <taxon>Bacteria</taxon>
        <taxon>Thermotogati</taxon>
        <taxon>Deinococcota</taxon>
        <taxon>Deinococci</taxon>
        <taxon>Deinococcales</taxon>
        <taxon>Deinococcaceae</taxon>
        <taxon>Deinococcus</taxon>
    </lineage>
</organism>
<dbReference type="Pfam" id="PF08808">
    <property type="entry name" value="RES"/>
    <property type="match status" value="1"/>
</dbReference>
<dbReference type="InterPro" id="IPR014914">
    <property type="entry name" value="RES_dom"/>
</dbReference>
<comment type="caution">
    <text evidence="2">The sequence shown here is derived from an EMBL/GenBank/DDBJ whole genome shotgun (WGS) entry which is preliminary data.</text>
</comment>
<feature type="domain" description="RES" evidence="1">
    <location>
        <begin position="32"/>
        <end position="157"/>
    </location>
</feature>
<keyword evidence="3" id="KW-1185">Reference proteome</keyword>
<dbReference type="SMART" id="SM00953">
    <property type="entry name" value="RES"/>
    <property type="match status" value="1"/>
</dbReference>
<evidence type="ECO:0000259" key="1">
    <source>
        <dbReference type="SMART" id="SM00953"/>
    </source>
</evidence>
<accession>A0ABN1CBY8</accession>
<reference evidence="2 3" key="1">
    <citation type="journal article" date="2019" name="Int. J. Syst. Evol. Microbiol.">
        <title>The Global Catalogue of Microorganisms (GCM) 10K type strain sequencing project: providing services to taxonomists for standard genome sequencing and annotation.</title>
        <authorList>
            <consortium name="The Broad Institute Genomics Platform"/>
            <consortium name="The Broad Institute Genome Sequencing Center for Infectious Disease"/>
            <person name="Wu L."/>
            <person name="Ma J."/>
        </authorList>
    </citation>
    <scope>NUCLEOTIDE SEQUENCE [LARGE SCALE GENOMIC DNA]</scope>
    <source>
        <strain evidence="2 3">JCM 14368</strain>
    </source>
</reference>
<gene>
    <name evidence="2" type="ORF">GCM10008937_24660</name>
</gene>
<dbReference type="Proteomes" id="UP001500191">
    <property type="component" value="Unassembled WGS sequence"/>
</dbReference>
<sequence length="164" mass="18339">MEPFTLLPASLTPPAGYVTFFRFVRRHRVTTPITAVYVSPSSNRWNELGQPAVYASSSRALAEAEVLKSVSATILQAALVPILVHVPSELIQTLPDDQYPGDWNHNPHPTSTQTIGGGWLNAMRGLALRVRSERDPHQYNVIINPRHQDAVRILTCVDPNWPRR</sequence>
<dbReference type="RefSeq" id="WP_425544430.1">
    <property type="nucleotide sequence ID" value="NZ_BAAADB010000023.1"/>
</dbReference>
<protein>
    <recommendedName>
        <fullName evidence="1">RES domain-containing protein</fullName>
    </recommendedName>
</protein>
<dbReference type="EMBL" id="BAAADB010000023">
    <property type="protein sequence ID" value="GAA0515986.1"/>
    <property type="molecule type" value="Genomic_DNA"/>
</dbReference>
<evidence type="ECO:0000313" key="2">
    <source>
        <dbReference type="EMBL" id="GAA0515986.1"/>
    </source>
</evidence>
<name>A0ABN1CBY8_9DEIO</name>
<proteinExistence type="predicted"/>